<reference evidence="4 5" key="1">
    <citation type="submission" date="2019-06" db="EMBL/GenBank/DDBJ databases">
        <title>Rhodococcus spaelei sp. nov., isolated from a cave.</title>
        <authorList>
            <person name="Lee S.D."/>
        </authorList>
    </citation>
    <scope>NUCLEOTIDE SEQUENCE [LARGE SCALE GENOMIC DNA]</scope>
    <source>
        <strain evidence="4 5">C9-5</strain>
    </source>
</reference>
<feature type="domain" description="LysM" evidence="3">
    <location>
        <begin position="68"/>
        <end position="112"/>
    </location>
</feature>
<evidence type="ECO:0000256" key="2">
    <source>
        <dbReference type="SAM" id="SignalP"/>
    </source>
</evidence>
<dbReference type="EMBL" id="VIGH01000004">
    <property type="protein sequence ID" value="TQF69313.1"/>
    <property type="molecule type" value="Genomic_DNA"/>
</dbReference>
<dbReference type="PANTHER" id="PTHR33734:SF22">
    <property type="entry name" value="MEMBRANE-BOUND LYTIC MUREIN TRANSGLYCOSYLASE D"/>
    <property type="match status" value="1"/>
</dbReference>
<dbReference type="Pfam" id="PF01476">
    <property type="entry name" value="LysM"/>
    <property type="match status" value="3"/>
</dbReference>
<feature type="signal peptide" evidence="2">
    <location>
        <begin position="1"/>
        <end position="17"/>
    </location>
</feature>
<evidence type="ECO:0000313" key="5">
    <source>
        <dbReference type="Proteomes" id="UP000316256"/>
    </source>
</evidence>
<dbReference type="PROSITE" id="PS51257">
    <property type="entry name" value="PROKAR_LIPOPROTEIN"/>
    <property type="match status" value="1"/>
</dbReference>
<dbReference type="OrthoDB" id="4554736at2"/>
<sequence>MKRIGCVGVLAVTLAVAGCSSGAGDSTGSDSAAGSGSSAVVSASESPATTPVTAPAPLMSQAPASADASYTVVPGDTLSGIAARFGIPIGALLERNGLNMDSVIFPGQVLNVSGMPAPGNGGTAPTPGTKTYVVQPGDGLSDIALRFGGDIGEIMRLNGFAVTDAVIHPGDVLIVPDKPGVGPYFPGNGGNPPPPPAGTKTYTVQPGGSLSDVALRFGGDVGEILRLNGFSSVDTVIYPGQVLIVPDKPGVGPYFPGNGGNPPPPALSDTNCGKFNIGSTPFNLIAVSTPAGRIGCGEAFNVMEGFVATPGAPEQPANIRGWDCHPREYNFPECTKDGLRMYGTPQ</sequence>
<comment type="caution">
    <text evidence="4">The sequence shown here is derived from an EMBL/GenBank/DDBJ whole genome shotgun (WGS) entry which is preliminary data.</text>
</comment>
<dbReference type="RefSeq" id="WP_142099248.1">
    <property type="nucleotide sequence ID" value="NZ_VIGH01000004.1"/>
</dbReference>
<dbReference type="CDD" id="cd00118">
    <property type="entry name" value="LysM"/>
    <property type="match status" value="3"/>
</dbReference>
<dbReference type="Gene3D" id="3.10.350.10">
    <property type="entry name" value="LysM domain"/>
    <property type="match status" value="3"/>
</dbReference>
<dbReference type="InterPro" id="IPR036779">
    <property type="entry name" value="LysM_dom_sf"/>
</dbReference>
<feature type="region of interest" description="Disordered" evidence="1">
    <location>
        <begin position="23"/>
        <end position="56"/>
    </location>
</feature>
<dbReference type="SMART" id="SM00257">
    <property type="entry name" value="LysM"/>
    <property type="match status" value="3"/>
</dbReference>
<name>A0A541BAK9_9NOCA</name>
<gene>
    <name evidence="4" type="ORF">FK531_11285</name>
</gene>
<feature type="domain" description="LysM" evidence="3">
    <location>
        <begin position="130"/>
        <end position="175"/>
    </location>
</feature>
<feature type="chain" id="PRO_5038839631" evidence="2">
    <location>
        <begin position="18"/>
        <end position="346"/>
    </location>
</feature>
<accession>A0A541BAK9</accession>
<organism evidence="4 5">
    <name type="scientific">Rhodococcus spelaei</name>
    <dbReference type="NCBI Taxonomy" id="2546320"/>
    <lineage>
        <taxon>Bacteria</taxon>
        <taxon>Bacillati</taxon>
        <taxon>Actinomycetota</taxon>
        <taxon>Actinomycetes</taxon>
        <taxon>Mycobacteriales</taxon>
        <taxon>Nocardiaceae</taxon>
        <taxon>Rhodococcus</taxon>
    </lineage>
</organism>
<dbReference type="AlphaFoldDB" id="A0A541BAK9"/>
<dbReference type="InterPro" id="IPR018392">
    <property type="entry name" value="LysM"/>
</dbReference>
<protein>
    <submittedName>
        <fullName evidence="4">LysM peptidoglycan-binding domain-containing protein</fullName>
    </submittedName>
</protein>
<evidence type="ECO:0000259" key="3">
    <source>
        <dbReference type="PROSITE" id="PS51782"/>
    </source>
</evidence>
<keyword evidence="2" id="KW-0732">Signal</keyword>
<evidence type="ECO:0000313" key="4">
    <source>
        <dbReference type="EMBL" id="TQF69313.1"/>
    </source>
</evidence>
<feature type="domain" description="LysM" evidence="3">
    <location>
        <begin position="200"/>
        <end position="245"/>
    </location>
</feature>
<dbReference type="PROSITE" id="PS51782">
    <property type="entry name" value="LYSM"/>
    <property type="match status" value="3"/>
</dbReference>
<dbReference type="SUPFAM" id="SSF54106">
    <property type="entry name" value="LysM domain"/>
    <property type="match status" value="3"/>
</dbReference>
<dbReference type="Proteomes" id="UP000316256">
    <property type="component" value="Unassembled WGS sequence"/>
</dbReference>
<proteinExistence type="predicted"/>
<evidence type="ECO:0000256" key="1">
    <source>
        <dbReference type="SAM" id="MobiDB-lite"/>
    </source>
</evidence>
<keyword evidence="5" id="KW-1185">Reference proteome</keyword>
<dbReference type="PANTHER" id="PTHR33734">
    <property type="entry name" value="LYSM DOMAIN-CONTAINING GPI-ANCHORED PROTEIN 2"/>
    <property type="match status" value="1"/>
</dbReference>